<dbReference type="GeneID" id="111255494"/>
<dbReference type="CDD" id="cd00176">
    <property type="entry name" value="SPEC"/>
    <property type="match status" value="1"/>
</dbReference>
<dbReference type="Proteomes" id="UP000594260">
    <property type="component" value="Unplaced"/>
</dbReference>
<dbReference type="OrthoDB" id="6018565at2759"/>
<name>A0A7M7L084_VARDE</name>
<dbReference type="KEGG" id="vde:111255494"/>
<organism evidence="2 3">
    <name type="scientific">Varroa destructor</name>
    <name type="common">Honeybee mite</name>
    <dbReference type="NCBI Taxonomy" id="109461"/>
    <lineage>
        <taxon>Eukaryota</taxon>
        <taxon>Metazoa</taxon>
        <taxon>Ecdysozoa</taxon>
        <taxon>Arthropoda</taxon>
        <taxon>Chelicerata</taxon>
        <taxon>Arachnida</taxon>
        <taxon>Acari</taxon>
        <taxon>Parasitiformes</taxon>
        <taxon>Mesostigmata</taxon>
        <taxon>Gamasina</taxon>
        <taxon>Dermanyssoidea</taxon>
        <taxon>Varroidae</taxon>
        <taxon>Varroa</taxon>
    </lineage>
</organism>
<sequence>MAKLELKHERWNQIPAEMATLFRKKRFITTASSVSPMSVTNDYLTTIAEEVSEEIINDGTTNNYRDESEAYDSCALLYRKDDPVSSFSKGSSAQDRLCPPLNQCDNGSLTNSRYLHFLWRCERIEQWIAEKEVYISEENLGRTLPSVLVFLNKQIAFNNRLSAFAVEGVYPLFDLKDQLLKGDHSLRSRIIERHAQMLARWRTLRETSEAREIRLMEMYARCKKVDELLAKFARKAVALHLWCHKAEKNLISPVRCKSIEELFILRKTFSQFSATLCNIRVEFDELDMLDAKLRSLENVPSNPYTHLTVVSLQDIWKNLVNKVNRREEEINKETIRHEEIAKVRATFEFHRFSWLICIPMFALLRFR</sequence>
<evidence type="ECO:0000256" key="1">
    <source>
        <dbReference type="ARBA" id="ARBA00022737"/>
    </source>
</evidence>
<dbReference type="InterPro" id="IPR002017">
    <property type="entry name" value="Spectrin_repeat"/>
</dbReference>
<dbReference type="InterPro" id="IPR018159">
    <property type="entry name" value="Spectrin/alpha-actinin"/>
</dbReference>
<dbReference type="PANTHER" id="PTHR11915">
    <property type="entry name" value="SPECTRIN/FILAMIN RELATED CYTOSKELETAL PROTEIN"/>
    <property type="match status" value="1"/>
</dbReference>
<dbReference type="Gene3D" id="1.20.58.60">
    <property type="match status" value="2"/>
</dbReference>
<dbReference type="AlphaFoldDB" id="A0A7M7L084"/>
<accession>A0A7M7L084</accession>
<evidence type="ECO:0000313" key="3">
    <source>
        <dbReference type="Proteomes" id="UP000594260"/>
    </source>
</evidence>
<dbReference type="InParanoid" id="A0A7M7L084"/>
<protein>
    <submittedName>
        <fullName evidence="2">Uncharacterized protein</fullName>
    </submittedName>
</protein>
<dbReference type="EnsemblMetazoa" id="XM_022817526">
    <property type="protein sequence ID" value="XP_022673261"/>
    <property type="gene ID" value="LOC111255494"/>
</dbReference>
<keyword evidence="1" id="KW-0677">Repeat</keyword>
<dbReference type="Pfam" id="PF00435">
    <property type="entry name" value="Spectrin"/>
    <property type="match status" value="2"/>
</dbReference>
<proteinExistence type="predicted"/>
<dbReference type="RefSeq" id="XP_022673261.1">
    <property type="nucleotide sequence ID" value="XM_022817526.1"/>
</dbReference>
<dbReference type="SUPFAM" id="SSF46966">
    <property type="entry name" value="Spectrin repeat"/>
    <property type="match status" value="2"/>
</dbReference>
<keyword evidence="3" id="KW-1185">Reference proteome</keyword>
<reference evidence="2" key="1">
    <citation type="submission" date="2021-01" db="UniProtKB">
        <authorList>
            <consortium name="EnsemblMetazoa"/>
        </authorList>
    </citation>
    <scope>IDENTIFICATION</scope>
</reference>
<dbReference type="SMART" id="SM00150">
    <property type="entry name" value="SPEC"/>
    <property type="match status" value="2"/>
</dbReference>
<evidence type="ECO:0000313" key="2">
    <source>
        <dbReference type="EnsemblMetazoa" id="XP_022673261"/>
    </source>
</evidence>